<evidence type="ECO:0000256" key="1">
    <source>
        <dbReference type="ARBA" id="ARBA00001917"/>
    </source>
</evidence>
<evidence type="ECO:0000256" key="2">
    <source>
        <dbReference type="ARBA" id="ARBA00005979"/>
    </source>
</evidence>
<dbReference type="GO" id="GO:0016628">
    <property type="term" value="F:oxidoreductase activity, acting on the CH-CH group of donors, NAD or NADP as acceptor"/>
    <property type="evidence" value="ECO:0007669"/>
    <property type="project" value="UniProtKB-ARBA"/>
</dbReference>
<evidence type="ECO:0000259" key="4">
    <source>
        <dbReference type="Pfam" id="PF00724"/>
    </source>
</evidence>
<dbReference type="InterPro" id="IPR001155">
    <property type="entry name" value="OxRdtase_FMN_N"/>
</dbReference>
<evidence type="ECO:0000313" key="5">
    <source>
        <dbReference type="EMBL" id="AJK49826.1"/>
    </source>
</evidence>
<dbReference type="SUPFAM" id="SSF51395">
    <property type="entry name" value="FMN-linked oxidoreductases"/>
    <property type="match status" value="1"/>
</dbReference>
<dbReference type="PANTHER" id="PTHR22893">
    <property type="entry name" value="NADH OXIDOREDUCTASE-RELATED"/>
    <property type="match status" value="1"/>
</dbReference>
<dbReference type="FunFam" id="3.20.20.70:FF:000059">
    <property type="entry name" value="N-ethylmaleimide reductase, FMN-linked"/>
    <property type="match status" value="1"/>
</dbReference>
<keyword evidence="6" id="KW-1185">Reference proteome</keyword>
<evidence type="ECO:0000313" key="6">
    <source>
        <dbReference type="Proteomes" id="UP000031838"/>
    </source>
</evidence>
<protein>
    <submittedName>
        <fullName evidence="5">N-ethylmaleimide reductase NemA</fullName>
        <ecNumber evidence="5">1.-.-.-</ecNumber>
    </submittedName>
</protein>
<dbReference type="HOGENOM" id="CLU_012153_0_2_4"/>
<dbReference type="EC" id="1.-.-.-" evidence="5"/>
<dbReference type="Pfam" id="PF00724">
    <property type="entry name" value="Oxidored_FMN"/>
    <property type="match status" value="1"/>
</dbReference>
<name>A0A0B6SC54_BURPL</name>
<dbReference type="EMBL" id="CP002581">
    <property type="protein sequence ID" value="AJK49826.1"/>
    <property type="molecule type" value="Genomic_DNA"/>
</dbReference>
<dbReference type="PANTHER" id="PTHR22893:SF98">
    <property type="entry name" value="OXIDOREDUCTASE"/>
    <property type="match status" value="1"/>
</dbReference>
<accession>A0A0B6SC54</accession>
<dbReference type="InterPro" id="IPR045247">
    <property type="entry name" value="Oye-like"/>
</dbReference>
<gene>
    <name evidence="5" type="primary">nemA3</name>
    <name evidence="5" type="ORF">BGL_2c17590</name>
</gene>
<feature type="domain" description="NADH:flavin oxidoreductase/NADH oxidase N-terminal" evidence="4">
    <location>
        <begin position="4"/>
        <end position="337"/>
    </location>
</feature>
<dbReference type="RefSeq" id="WP_042628202.1">
    <property type="nucleotide sequence ID" value="NZ_CP002581.1"/>
</dbReference>
<keyword evidence="3 5" id="KW-0560">Oxidoreductase</keyword>
<dbReference type="GO" id="GO:0005829">
    <property type="term" value="C:cytosol"/>
    <property type="evidence" value="ECO:0007669"/>
    <property type="project" value="TreeGrafter"/>
</dbReference>
<dbReference type="AlphaFoldDB" id="A0A0B6SC54"/>
<dbReference type="Proteomes" id="UP000031838">
    <property type="component" value="Chromosome 2"/>
</dbReference>
<comment type="similarity">
    <text evidence="2">Belongs to the NADH:flavin oxidoreductase/NADH oxidase family.</text>
</comment>
<dbReference type="Gene3D" id="3.20.20.70">
    <property type="entry name" value="Aldolase class I"/>
    <property type="match status" value="1"/>
</dbReference>
<proteinExistence type="inferred from homology"/>
<organism evidence="5 6">
    <name type="scientific">Burkholderia plantarii</name>
    <dbReference type="NCBI Taxonomy" id="41899"/>
    <lineage>
        <taxon>Bacteria</taxon>
        <taxon>Pseudomonadati</taxon>
        <taxon>Pseudomonadota</taxon>
        <taxon>Betaproteobacteria</taxon>
        <taxon>Burkholderiales</taxon>
        <taxon>Burkholderiaceae</taxon>
        <taxon>Burkholderia</taxon>
    </lineage>
</organism>
<dbReference type="InterPro" id="IPR013785">
    <property type="entry name" value="Aldolase_TIM"/>
</dbReference>
<sequence>MPTLFTPIQLGRYALKHRVVHAPVTRLRSDPDDTPSAMMVEYYRQRASDGGLLISESSHTLRSGRGYLGGPGIYEDRHIAGWKKIADAVHEKGGRIFMQIVHDGRQSHVDLTGGTPPVAPSVVPFETRVLTARGWVPNSPHRAADIEEVRLLIDAYRTAAERALEAGVDGVELHSANGYLADTFLQDGTNTRTDDYGGSIEKRARFTLEAARGMISVFGADRVGVRLSPSGKWGAMSDSSPQDTFRYVVRQLDSMGLAYLHLIEPRVMGVETLDDKAGPVASEYLRQFFNGPILSAGGYDREGANAALRSGHADLIAFGRYFTSNPDLPERLRLNLPLADYDRSAFWGGDEHGYIDFPAYGAARVE</sequence>
<dbReference type="GO" id="GO:0010181">
    <property type="term" value="F:FMN binding"/>
    <property type="evidence" value="ECO:0007669"/>
    <property type="project" value="InterPro"/>
</dbReference>
<reference evidence="6" key="1">
    <citation type="submission" date="2011-03" db="EMBL/GenBank/DDBJ databases">
        <authorList>
            <person name="Voget S."/>
            <person name="Streit W.R."/>
            <person name="Jaeger K.E."/>
            <person name="Daniel R."/>
        </authorList>
    </citation>
    <scope>NUCLEOTIDE SEQUENCE [LARGE SCALE GENOMIC DNA]</scope>
    <source>
        <strain evidence="6">PG1</strain>
    </source>
</reference>
<dbReference type="KEGG" id="bgp:BGL_2c17590"/>
<comment type="cofactor">
    <cofactor evidence="1">
        <name>FMN</name>
        <dbReference type="ChEBI" id="CHEBI:58210"/>
    </cofactor>
</comment>
<dbReference type="CDD" id="cd02933">
    <property type="entry name" value="OYE_like_FMN"/>
    <property type="match status" value="1"/>
</dbReference>
<reference evidence="5 6" key="2">
    <citation type="journal article" date="2016" name="Appl. Microbiol. Biotechnol.">
        <title>Mutations improving production and secretion of extracellular lipase by Burkholderia glumae PG1.</title>
        <authorList>
            <person name="Knapp A."/>
            <person name="Voget S."/>
            <person name="Gao R."/>
            <person name="Zaburannyi N."/>
            <person name="Krysciak D."/>
            <person name="Breuer M."/>
            <person name="Hauer B."/>
            <person name="Streit W.R."/>
            <person name="Muller R."/>
            <person name="Daniel R."/>
            <person name="Jaeger K.E."/>
        </authorList>
    </citation>
    <scope>NUCLEOTIDE SEQUENCE [LARGE SCALE GENOMIC DNA]</scope>
    <source>
        <strain evidence="5 6">PG1</strain>
    </source>
</reference>
<evidence type="ECO:0000256" key="3">
    <source>
        <dbReference type="ARBA" id="ARBA00023002"/>
    </source>
</evidence>